<proteinExistence type="predicted"/>
<feature type="compositionally biased region" description="Basic and acidic residues" evidence="1">
    <location>
        <begin position="143"/>
        <end position="155"/>
    </location>
</feature>
<dbReference type="EMBL" id="KC699836">
    <property type="protein sequence ID" value="AGK86810.1"/>
    <property type="molecule type" value="Genomic_DNA"/>
</dbReference>
<dbReference type="Proteomes" id="UP000258501">
    <property type="component" value="Segment"/>
</dbReference>
<protein>
    <submittedName>
        <fullName evidence="2">Uncharacterized protein</fullName>
    </submittedName>
</protein>
<reference evidence="2 3" key="1">
    <citation type="submission" date="2013-02" db="EMBL/GenBank/DDBJ databases">
        <authorList>
            <person name="Lukaszewicz M."/>
            <person name="Biegalska A."/>
            <person name="Krasowska A."/>
        </authorList>
    </citation>
    <scope>NUCLEOTIDE SEQUENCE [LARGE SCALE GENOMIC DNA]</scope>
</reference>
<dbReference type="OrthoDB" id="9489at10239"/>
<name>R4JMI6_9CAUD</name>
<feature type="region of interest" description="Disordered" evidence="1">
    <location>
        <begin position="143"/>
        <end position="171"/>
    </location>
</feature>
<evidence type="ECO:0000313" key="3">
    <source>
        <dbReference type="Proteomes" id="UP000258501"/>
    </source>
</evidence>
<accession>R4JMI6</accession>
<keyword evidence="3" id="KW-1185">Reference proteome</keyword>
<organism evidence="2 3">
    <name type="scientific">Bacillus phage SIOphi</name>
    <dbReference type="NCBI Taxonomy" id="1285382"/>
    <lineage>
        <taxon>Viruses</taxon>
        <taxon>Duplodnaviria</taxon>
        <taxon>Heunggongvirae</taxon>
        <taxon>Uroviricota</taxon>
        <taxon>Caudoviricetes</taxon>
        <taxon>Herelleviridae</taxon>
        <taxon>Bastillevirinae</taxon>
        <taxon>Siophivirus</taxon>
        <taxon>Siophivirus SIOphi</taxon>
    </lineage>
</organism>
<sequence>MIMKTFNVLPTDERFRNLTDDQVELIMESMVEDARIAELHRKGLTVDAQYYDDDFDEEVWSKPEGEWEILRPDHDPDEIYRQVQEITKSEDLENLDTKFDSLQEYNDYLEGGGKPVRETEVEQYINQRIAEAEDKARRLSYEGKKAIDDKDRPEVADNNALSDNNTSDLDKQAIDDGIALFNSMDDDDDFTPL</sequence>
<gene>
    <name evidence="2" type="ORF">SIOphi_00010</name>
</gene>
<evidence type="ECO:0000313" key="2">
    <source>
        <dbReference type="EMBL" id="AGK86810.1"/>
    </source>
</evidence>
<evidence type="ECO:0000256" key="1">
    <source>
        <dbReference type="SAM" id="MobiDB-lite"/>
    </source>
</evidence>